<sequence length="848" mass="94442">MASPAQSRRSEMAQASGNRIALKEIVESFSVGINEEQGWAVLSQALRWYQARSITASIGTSPNSADIFSSKQGTFGVRPDIANLFLDKEGCVTVVDSRVDRDECGEAVIEEGKFLEHLAMAVWDACQHNTRENEEAPLSEEFGTLILQLSDDENDSLTRITSIEEVLQITERRNKNDGDASEHYQAVCRALVVECFDFREFLLKVQSEKLMDKENCPAVTASDLGATPCNSWARAWIQVIRELRAGFRLRKVEDTDSNLRSPGVYELTPYEMLMEDIRMRRFSLKNTPSNEERKPRSPADPHDRILEYIRSRPPLSPVQNRRLRPKPANHTPGDLLMDSIRLFAAEKLRKAPLPEPKNHFENYRSRPRFQSPEDPHELLNPLTLASSTMTALPAESTPPSSIAPKRKLIIPDVEAAPINFLLENHDTSGDIEEENELDLKEYSAEGAGGDGVPTDISERSKKSPYPDVVSLTLDEIALIRGALAKAELENLEEQDARLFDDIRRSKVCFSCRRVRFSQFVWMFREGGVKCHLCQNTICASCSRQMVLPCDRLDRIPVHTLSPALDDDDLALPEPAHRQPVLQQRPISSASTMPRQRSQLQRSHTLEFVSSTLPKPQTRSRPALQRGLTMSSAPNSSRHQHSPWPPAPAMRRKISLPSEEPPSSFTMQVCVECHSVLYHAIMESQTPPLSASRAASSIRKPGISYHTSASSVISDSRSDSLEDDEDFCDLSDFVDEVGQTTGHAHQQRNGMHLGVVLGSGGPHRGDESVSPANSRSDSTSSEAGSFYTEPAVSVVSFWNVTAPARGYVTLTMTCHCPVLRHFNVSSIPWDNDEVAHLAWTLSASSPIAM</sequence>
<feature type="region of interest" description="Disordered" evidence="14">
    <location>
        <begin position="315"/>
        <end position="334"/>
    </location>
</feature>
<dbReference type="InterPro" id="IPR029901">
    <property type="entry name" value="Spire"/>
</dbReference>
<evidence type="ECO:0000259" key="15">
    <source>
        <dbReference type="PROSITE" id="PS51377"/>
    </source>
</evidence>
<keyword evidence="5" id="KW-0813">Transport</keyword>
<dbReference type="EMBL" id="MTYJ01000185">
    <property type="protein sequence ID" value="OWA50225.1"/>
    <property type="molecule type" value="Genomic_DNA"/>
</dbReference>
<dbReference type="InterPro" id="IPR011019">
    <property type="entry name" value="KIND_dom"/>
</dbReference>
<evidence type="ECO:0000256" key="1">
    <source>
        <dbReference type="ARBA" id="ARBA00004180"/>
    </source>
</evidence>
<accession>A0A9X6RJU3</accession>
<keyword evidence="9" id="KW-0653">Protein transport</keyword>
<evidence type="ECO:0000256" key="9">
    <source>
        <dbReference type="ARBA" id="ARBA00022927"/>
    </source>
</evidence>
<dbReference type="Pfam" id="PF16474">
    <property type="entry name" value="KIND"/>
    <property type="match status" value="1"/>
</dbReference>
<feature type="compositionally biased region" description="Polar residues" evidence="14">
    <location>
        <begin position="739"/>
        <end position="748"/>
    </location>
</feature>
<evidence type="ECO:0000256" key="10">
    <source>
        <dbReference type="ARBA" id="ARBA00023136"/>
    </source>
</evidence>
<dbReference type="OrthoDB" id="10043757at2759"/>
<dbReference type="GO" id="GO:0051639">
    <property type="term" value="P:actin filament network formation"/>
    <property type="evidence" value="ECO:0007669"/>
    <property type="project" value="TreeGrafter"/>
</dbReference>
<dbReference type="GO" id="GO:0015031">
    <property type="term" value="P:protein transport"/>
    <property type="evidence" value="ECO:0007669"/>
    <property type="project" value="UniProtKB-KW"/>
</dbReference>
<dbReference type="GO" id="GO:0048193">
    <property type="term" value="P:Golgi vesicle transport"/>
    <property type="evidence" value="ECO:0007669"/>
    <property type="project" value="TreeGrafter"/>
</dbReference>
<evidence type="ECO:0000256" key="7">
    <source>
        <dbReference type="ARBA" id="ARBA00022490"/>
    </source>
</evidence>
<dbReference type="PROSITE" id="PS51377">
    <property type="entry name" value="KIND"/>
    <property type="match status" value="1"/>
</dbReference>
<keyword evidence="10" id="KW-0472">Membrane</keyword>
<dbReference type="PANTHER" id="PTHR21345">
    <property type="entry name" value="SPIRE"/>
    <property type="match status" value="1"/>
</dbReference>
<evidence type="ECO:0000256" key="2">
    <source>
        <dbReference type="ARBA" id="ARBA00004245"/>
    </source>
</evidence>
<evidence type="ECO:0000256" key="8">
    <source>
        <dbReference type="ARBA" id="ARBA00022737"/>
    </source>
</evidence>
<reference evidence="17" key="1">
    <citation type="submission" date="2017-01" db="EMBL/GenBank/DDBJ databases">
        <title>Comparative genomics of anhydrobiosis in the tardigrade Hypsibius dujardini.</title>
        <authorList>
            <person name="Yoshida Y."/>
            <person name="Koutsovoulos G."/>
            <person name="Laetsch D."/>
            <person name="Stevens L."/>
            <person name="Kumar S."/>
            <person name="Horikawa D."/>
            <person name="Ishino K."/>
            <person name="Komine S."/>
            <person name="Tomita M."/>
            <person name="Blaxter M."/>
            <person name="Arakawa K."/>
        </authorList>
    </citation>
    <scope>NUCLEOTIDE SEQUENCE [LARGE SCALE GENOMIC DNA]</scope>
    <source>
        <strain evidence="17">Z151</strain>
    </source>
</reference>
<evidence type="ECO:0000256" key="13">
    <source>
        <dbReference type="ARBA" id="ARBA00023329"/>
    </source>
</evidence>
<evidence type="ECO:0000256" key="4">
    <source>
        <dbReference type="ARBA" id="ARBA00010956"/>
    </source>
</evidence>
<feature type="compositionally biased region" description="Polar residues" evidence="14">
    <location>
        <begin position="580"/>
        <end position="619"/>
    </location>
</feature>
<evidence type="ECO:0000256" key="6">
    <source>
        <dbReference type="ARBA" id="ARBA00022475"/>
    </source>
</evidence>
<dbReference type="PANTHER" id="PTHR21345:SF3">
    <property type="entry name" value="PROTEIN SPIRE"/>
    <property type="match status" value="1"/>
</dbReference>
<dbReference type="GO" id="GO:0036089">
    <property type="term" value="P:cleavage furrow formation"/>
    <property type="evidence" value="ECO:0007669"/>
    <property type="project" value="TreeGrafter"/>
</dbReference>
<keyword evidence="7" id="KW-0963">Cytoplasm</keyword>
<dbReference type="GO" id="GO:0030041">
    <property type="term" value="P:actin filament polymerization"/>
    <property type="evidence" value="ECO:0007669"/>
    <property type="project" value="TreeGrafter"/>
</dbReference>
<dbReference type="GO" id="GO:0040038">
    <property type="term" value="P:polar body extrusion after meiotic divisions"/>
    <property type="evidence" value="ECO:0007669"/>
    <property type="project" value="TreeGrafter"/>
</dbReference>
<feature type="domain" description="KIND" evidence="15">
    <location>
        <begin position="20"/>
        <end position="198"/>
    </location>
</feature>
<gene>
    <name evidence="16" type="ORF">BV898_14750</name>
</gene>
<dbReference type="SMART" id="SM00750">
    <property type="entry name" value="KIND"/>
    <property type="match status" value="1"/>
</dbReference>
<dbReference type="GO" id="GO:0045010">
    <property type="term" value="P:actin nucleation"/>
    <property type="evidence" value="ECO:0007669"/>
    <property type="project" value="InterPro"/>
</dbReference>
<dbReference type="AlphaFoldDB" id="A0A9X6RJU3"/>
<keyword evidence="8" id="KW-0677">Repeat</keyword>
<dbReference type="GO" id="GO:0030659">
    <property type="term" value="C:cytoplasmic vesicle membrane"/>
    <property type="evidence" value="ECO:0007669"/>
    <property type="project" value="UniProtKB-SubCell"/>
</dbReference>
<evidence type="ECO:0000256" key="3">
    <source>
        <dbReference type="ARBA" id="ARBA00004413"/>
    </source>
</evidence>
<dbReference type="GO" id="GO:0005938">
    <property type="term" value="C:cell cortex"/>
    <property type="evidence" value="ECO:0007669"/>
    <property type="project" value="TreeGrafter"/>
</dbReference>
<dbReference type="GO" id="GO:0005856">
    <property type="term" value="C:cytoskeleton"/>
    <property type="evidence" value="ECO:0007669"/>
    <property type="project" value="UniProtKB-SubCell"/>
</dbReference>
<feature type="region of interest" description="Disordered" evidence="14">
    <location>
        <begin position="443"/>
        <end position="463"/>
    </location>
</feature>
<keyword evidence="12" id="KW-0206">Cytoskeleton</keyword>
<feature type="region of interest" description="Disordered" evidence="14">
    <location>
        <begin position="576"/>
        <end position="660"/>
    </location>
</feature>
<evidence type="ECO:0000256" key="12">
    <source>
        <dbReference type="ARBA" id="ARBA00023212"/>
    </source>
</evidence>
<comment type="subcellular location">
    <subcellularLocation>
        <location evidence="3">Cell membrane</location>
        <topology evidence="3">Peripheral membrane protein</topology>
        <orientation evidence="3">Cytoplasmic side</orientation>
    </subcellularLocation>
    <subcellularLocation>
        <location evidence="2">Cytoplasm</location>
        <location evidence="2">Cytoskeleton</location>
    </subcellularLocation>
    <subcellularLocation>
        <location evidence="1">Cytoplasmic vesicle membrane</location>
        <topology evidence="1">Peripheral membrane protein</topology>
        <orientation evidence="1">Cytoplasmic side</orientation>
    </subcellularLocation>
</comment>
<organism evidence="16 17">
    <name type="scientific">Hypsibius exemplaris</name>
    <name type="common">Freshwater tardigrade</name>
    <dbReference type="NCBI Taxonomy" id="2072580"/>
    <lineage>
        <taxon>Eukaryota</taxon>
        <taxon>Metazoa</taxon>
        <taxon>Ecdysozoa</taxon>
        <taxon>Tardigrada</taxon>
        <taxon>Eutardigrada</taxon>
        <taxon>Parachela</taxon>
        <taxon>Hypsibioidea</taxon>
        <taxon>Hypsibiidae</taxon>
        <taxon>Hypsibius</taxon>
    </lineage>
</organism>
<dbReference type="GO" id="GO:0005886">
    <property type="term" value="C:plasma membrane"/>
    <property type="evidence" value="ECO:0007669"/>
    <property type="project" value="UniProtKB-SubCell"/>
</dbReference>
<evidence type="ECO:0000256" key="11">
    <source>
        <dbReference type="ARBA" id="ARBA00023203"/>
    </source>
</evidence>
<keyword evidence="11" id="KW-0009">Actin-binding</keyword>
<dbReference type="GO" id="GO:0008017">
    <property type="term" value="F:microtubule binding"/>
    <property type="evidence" value="ECO:0007669"/>
    <property type="project" value="TreeGrafter"/>
</dbReference>
<evidence type="ECO:0000313" key="17">
    <source>
        <dbReference type="Proteomes" id="UP000192578"/>
    </source>
</evidence>
<name>A0A9X6RJU3_HYPEX</name>
<keyword evidence="13" id="KW-0968">Cytoplasmic vesicle</keyword>
<keyword evidence="17" id="KW-1185">Reference proteome</keyword>
<proteinExistence type="inferred from homology"/>
<feature type="region of interest" description="Disordered" evidence="14">
    <location>
        <begin position="283"/>
        <end position="304"/>
    </location>
</feature>
<evidence type="ECO:0000256" key="14">
    <source>
        <dbReference type="SAM" id="MobiDB-lite"/>
    </source>
</evidence>
<dbReference type="GO" id="GO:0051295">
    <property type="term" value="P:establishment of meiotic spindle localization"/>
    <property type="evidence" value="ECO:0007669"/>
    <property type="project" value="TreeGrafter"/>
</dbReference>
<keyword evidence="6" id="KW-1003">Cell membrane</keyword>
<protein>
    <recommendedName>
        <fullName evidence="15">KIND domain-containing protein</fullName>
    </recommendedName>
</protein>
<feature type="compositionally biased region" description="Basic and acidic residues" evidence="14">
    <location>
        <begin position="290"/>
        <end position="304"/>
    </location>
</feature>
<dbReference type="Gene3D" id="1.10.510.10">
    <property type="entry name" value="Transferase(Phosphotransferase) domain 1"/>
    <property type="match status" value="1"/>
</dbReference>
<comment type="similarity">
    <text evidence="4">Belongs to the spire family.</text>
</comment>
<evidence type="ECO:0000313" key="16">
    <source>
        <dbReference type="EMBL" id="OWA50225.1"/>
    </source>
</evidence>
<dbReference type="Proteomes" id="UP000192578">
    <property type="component" value="Unassembled WGS sequence"/>
</dbReference>
<feature type="compositionally biased region" description="Polar residues" evidence="14">
    <location>
        <begin position="627"/>
        <end position="636"/>
    </location>
</feature>
<evidence type="ECO:0000256" key="5">
    <source>
        <dbReference type="ARBA" id="ARBA00022448"/>
    </source>
</evidence>
<feature type="compositionally biased region" description="Polar residues" evidence="14">
    <location>
        <begin position="769"/>
        <end position="782"/>
    </location>
</feature>
<dbReference type="GO" id="GO:0003779">
    <property type="term" value="F:actin binding"/>
    <property type="evidence" value="ECO:0007669"/>
    <property type="project" value="UniProtKB-KW"/>
</dbReference>
<feature type="region of interest" description="Disordered" evidence="14">
    <location>
        <begin position="739"/>
        <end position="782"/>
    </location>
</feature>
<comment type="caution">
    <text evidence="16">The sequence shown here is derived from an EMBL/GenBank/DDBJ whole genome shotgun (WGS) entry which is preliminary data.</text>
</comment>